<comment type="caution">
    <text evidence="1">The sequence shown here is derived from an EMBL/GenBank/DDBJ whole genome shotgun (WGS) entry which is preliminary data.</text>
</comment>
<organism evidence="1 2">
    <name type="scientific">Zoarces viviparus</name>
    <name type="common">Viviparous eelpout</name>
    <name type="synonym">Blennius viviparus</name>
    <dbReference type="NCBI Taxonomy" id="48416"/>
    <lineage>
        <taxon>Eukaryota</taxon>
        <taxon>Metazoa</taxon>
        <taxon>Chordata</taxon>
        <taxon>Craniata</taxon>
        <taxon>Vertebrata</taxon>
        <taxon>Euteleostomi</taxon>
        <taxon>Actinopterygii</taxon>
        <taxon>Neopterygii</taxon>
        <taxon>Teleostei</taxon>
        <taxon>Neoteleostei</taxon>
        <taxon>Acanthomorphata</taxon>
        <taxon>Eupercaria</taxon>
        <taxon>Perciformes</taxon>
        <taxon>Cottioidei</taxon>
        <taxon>Zoarcales</taxon>
        <taxon>Zoarcidae</taxon>
        <taxon>Zoarcinae</taxon>
        <taxon>Zoarces</taxon>
    </lineage>
</organism>
<reference evidence="1 2" key="1">
    <citation type="journal article" date="2024" name="Genome Biol. Evol.">
        <title>Chromosome-level genome assembly of the viviparous eelpout Zoarces viviparus.</title>
        <authorList>
            <person name="Fuhrmann N."/>
            <person name="Brasseur M.V."/>
            <person name="Bakowski C.E."/>
            <person name="Podsiadlowski L."/>
            <person name="Prost S."/>
            <person name="Krehenwinkel H."/>
            <person name="Mayer C."/>
        </authorList>
    </citation>
    <scope>NUCLEOTIDE SEQUENCE [LARGE SCALE GENOMIC DNA]</scope>
    <source>
        <strain evidence="1">NO-MEL_2022_Ind0_liver</strain>
    </source>
</reference>
<sequence>MGRSYIPQAANVTTRLRSKILQGKDINLVSIMLPSPECDSSVVSGGNIAAVFKSADPRLIGDLSIGQFMVAFGVYRDVICAVYPDRRQELDTYMALIGELHLKHILSVP</sequence>
<dbReference type="AlphaFoldDB" id="A0AAW1GEF6"/>
<evidence type="ECO:0000313" key="1">
    <source>
        <dbReference type="EMBL" id="KAK9543264.1"/>
    </source>
</evidence>
<protein>
    <submittedName>
        <fullName evidence="1">Uncharacterized protein</fullName>
    </submittedName>
</protein>
<name>A0AAW1GEF6_ZOAVI</name>
<accession>A0AAW1GEF6</accession>
<dbReference type="Proteomes" id="UP001488805">
    <property type="component" value="Unassembled WGS sequence"/>
</dbReference>
<dbReference type="EMBL" id="JBCEZU010000001">
    <property type="protein sequence ID" value="KAK9543264.1"/>
    <property type="molecule type" value="Genomic_DNA"/>
</dbReference>
<evidence type="ECO:0000313" key="2">
    <source>
        <dbReference type="Proteomes" id="UP001488805"/>
    </source>
</evidence>
<keyword evidence="2" id="KW-1185">Reference proteome</keyword>
<gene>
    <name evidence="1" type="ORF">VZT92_001055</name>
</gene>
<proteinExistence type="predicted"/>